<proteinExistence type="predicted"/>
<gene>
    <name evidence="1" type="ORF">S01H1_23661</name>
</gene>
<organism evidence="1">
    <name type="scientific">marine sediment metagenome</name>
    <dbReference type="NCBI Taxonomy" id="412755"/>
    <lineage>
        <taxon>unclassified sequences</taxon>
        <taxon>metagenomes</taxon>
        <taxon>ecological metagenomes</taxon>
    </lineage>
</organism>
<evidence type="ECO:0000313" key="1">
    <source>
        <dbReference type="EMBL" id="GAF98994.1"/>
    </source>
</evidence>
<reference evidence="1" key="1">
    <citation type="journal article" date="2014" name="Front. Microbiol.">
        <title>High frequency of phylogenetically diverse reductive dehalogenase-homologous genes in deep subseafloor sedimentary metagenomes.</title>
        <authorList>
            <person name="Kawai M."/>
            <person name="Futagami T."/>
            <person name="Toyoda A."/>
            <person name="Takaki Y."/>
            <person name="Nishi S."/>
            <person name="Hori S."/>
            <person name="Arai W."/>
            <person name="Tsubouchi T."/>
            <person name="Morono Y."/>
            <person name="Uchiyama I."/>
            <person name="Ito T."/>
            <person name="Fujiyama A."/>
            <person name="Inagaki F."/>
            <person name="Takami H."/>
        </authorList>
    </citation>
    <scope>NUCLEOTIDE SEQUENCE</scope>
    <source>
        <strain evidence="1">Expedition CK06-06</strain>
    </source>
</reference>
<sequence length="124" mass="12862">MPASLSELSMFLSEQAEWFTVGALGEAAGISGSTELKQRATELTASVAAQEGISLSGMPETAQGAAAAIKAAWGWLAKTSGKIVAKLSTNVALVATLGGVYVAYEYLTAEDQIKHEQERQLGAT</sequence>
<feature type="non-terminal residue" evidence="1">
    <location>
        <position position="124"/>
    </location>
</feature>
<accession>X0U0I7</accession>
<name>X0U0I7_9ZZZZ</name>
<dbReference type="AlphaFoldDB" id="X0U0I7"/>
<comment type="caution">
    <text evidence="1">The sequence shown here is derived from an EMBL/GenBank/DDBJ whole genome shotgun (WGS) entry which is preliminary data.</text>
</comment>
<dbReference type="EMBL" id="BARS01013745">
    <property type="protein sequence ID" value="GAF98994.1"/>
    <property type="molecule type" value="Genomic_DNA"/>
</dbReference>
<protein>
    <submittedName>
        <fullName evidence="1">Uncharacterized protein</fullName>
    </submittedName>
</protein>